<dbReference type="AlphaFoldDB" id="A0A8F5GZ69"/>
<dbReference type="EMBL" id="CP077713">
    <property type="protein sequence ID" value="QXJ35023.1"/>
    <property type="molecule type" value="Genomic_DNA"/>
</dbReference>
<reference evidence="2 3" key="1">
    <citation type="journal article" date="2021" name="Environ. Microbiol.">
        <title>New insights into the diversity and evolution of the archaeal mobilome from three complete genomes of Saccharolobus shibatae.</title>
        <authorList>
            <person name="Medvedeva S."/>
            <person name="Brandt D."/>
            <person name="Cvirkaite-Krupovic V."/>
            <person name="Liu Y."/>
            <person name="Severinov K."/>
            <person name="Ishino S."/>
            <person name="Ishino Y."/>
            <person name="Prangishvili D."/>
            <person name="Kalinowski J."/>
            <person name="Krupovic M."/>
        </authorList>
    </citation>
    <scope>NUCLEOTIDE SEQUENCE [LARGE SCALE GENOMIC DNA]</scope>
    <source>
        <strain evidence="1">BEU9</strain>
        <strain evidence="2 3">S38A</strain>
    </source>
</reference>
<keyword evidence="3" id="KW-1185">Reference proteome</keyword>
<proteinExistence type="predicted"/>
<protein>
    <submittedName>
        <fullName evidence="2">Uncharacterized protein</fullName>
    </submittedName>
</protein>
<sequence length="37" mass="4383">MSYAKIVVKEYLIMVNFFKQIAVEELIVYFLVSAKRV</sequence>
<evidence type="ECO:0000313" key="2">
    <source>
        <dbReference type="EMBL" id="QXJ35023.1"/>
    </source>
</evidence>
<evidence type="ECO:0000313" key="3">
    <source>
        <dbReference type="Proteomes" id="UP000694036"/>
    </source>
</evidence>
<evidence type="ECO:0000313" key="1">
    <source>
        <dbReference type="EMBL" id="QXJ32038.1"/>
    </source>
</evidence>
<dbReference type="Proteomes" id="UP000694036">
    <property type="component" value="Chromosome"/>
</dbReference>
<name>A0A8F5GZ69_9CREN</name>
<accession>A0A8F5GZ69</accession>
<gene>
    <name evidence="1" type="ORF">J5U21_01689</name>
    <name evidence="2" type="ORF">J5U22_01570</name>
</gene>
<dbReference type="EMBL" id="CP077715">
    <property type="protein sequence ID" value="QXJ32038.1"/>
    <property type="molecule type" value="Genomic_DNA"/>
</dbReference>
<dbReference type="Proteomes" id="UP000693941">
    <property type="component" value="Chromosome"/>
</dbReference>
<organism evidence="2 3">
    <name type="scientific">Saccharolobus shibatae</name>
    <dbReference type="NCBI Taxonomy" id="2286"/>
    <lineage>
        <taxon>Archaea</taxon>
        <taxon>Thermoproteota</taxon>
        <taxon>Thermoprotei</taxon>
        <taxon>Sulfolobales</taxon>
        <taxon>Sulfolobaceae</taxon>
        <taxon>Saccharolobus</taxon>
    </lineage>
</organism>